<feature type="transmembrane region" description="Helical" evidence="10">
    <location>
        <begin position="309"/>
        <end position="329"/>
    </location>
</feature>
<dbReference type="InterPro" id="IPR003661">
    <property type="entry name" value="HisK_dim/P_dom"/>
</dbReference>
<dbReference type="InterPro" id="IPR001789">
    <property type="entry name" value="Sig_transdc_resp-reg_receiver"/>
</dbReference>
<keyword evidence="7" id="KW-0902">Two-component regulatory system</keyword>
<feature type="domain" description="Histidine kinase" evidence="11">
    <location>
        <begin position="928"/>
        <end position="1026"/>
    </location>
</feature>
<keyword evidence="5 13" id="KW-0808">Transferase</keyword>
<dbReference type="EMBL" id="LHUR01000012">
    <property type="protein sequence ID" value="KOA20678.1"/>
    <property type="molecule type" value="Genomic_DNA"/>
</dbReference>
<dbReference type="InterPro" id="IPR005467">
    <property type="entry name" value="His_kinase_dom"/>
</dbReference>
<evidence type="ECO:0000259" key="12">
    <source>
        <dbReference type="PROSITE" id="PS50110"/>
    </source>
</evidence>
<dbReference type="InterPro" id="IPR036890">
    <property type="entry name" value="HATPase_C_sf"/>
</dbReference>
<reference evidence="14" key="1">
    <citation type="submission" date="2015-08" db="EMBL/GenBank/DDBJ databases">
        <title>Genome sequence of the strict anaerobe Clostridium homopropionicum LuHBu1 (DSM 5847T).</title>
        <authorList>
            <person name="Poehlein A."/>
            <person name="Beck M."/>
            <person name="Schiel-Bengelsdorf B."/>
            <person name="Bengelsdorf F.R."/>
            <person name="Daniel R."/>
            <person name="Duerre P."/>
        </authorList>
    </citation>
    <scope>NUCLEOTIDE SEQUENCE [LARGE SCALE GENOMIC DNA]</scope>
    <source>
        <strain evidence="14">DSM 5847</strain>
    </source>
</reference>
<dbReference type="Gene3D" id="3.30.565.10">
    <property type="entry name" value="Histidine kinase-like ATPase, C-terminal domain"/>
    <property type="match status" value="2"/>
</dbReference>
<keyword evidence="10" id="KW-1133">Transmembrane helix</keyword>
<dbReference type="Pfam" id="PF00512">
    <property type="entry name" value="HisKA"/>
    <property type="match status" value="1"/>
</dbReference>
<comment type="function">
    <text evidence="8">May play the central regulatory role in sporulation. It may be an element of the effector pathway responsible for the activation of sporulation genes in response to nutritional stress. Spo0A may act in concert with spo0H (a sigma factor) to control the expression of some genes that are critical to the sporulation process.</text>
</comment>
<protein>
    <recommendedName>
        <fullName evidence="3">Stage 0 sporulation protein A homolog</fullName>
        <ecNumber evidence="2">2.7.13.3</ecNumber>
    </recommendedName>
</protein>
<evidence type="ECO:0000256" key="8">
    <source>
        <dbReference type="ARBA" id="ARBA00024867"/>
    </source>
</evidence>
<dbReference type="CDD" id="cd00082">
    <property type="entry name" value="HisKA"/>
    <property type="match status" value="1"/>
</dbReference>
<dbReference type="InterPro" id="IPR036097">
    <property type="entry name" value="HisK_dim/P_sf"/>
</dbReference>
<dbReference type="InterPro" id="IPR003594">
    <property type="entry name" value="HATPase_dom"/>
</dbReference>
<evidence type="ECO:0000256" key="5">
    <source>
        <dbReference type="ARBA" id="ARBA00022679"/>
    </source>
</evidence>
<dbReference type="PATRIC" id="fig|1121318.3.peg.825"/>
<dbReference type="AlphaFoldDB" id="A0A0L6ZD02"/>
<dbReference type="Pfam" id="PF06580">
    <property type="entry name" value="His_kinase"/>
    <property type="match status" value="1"/>
</dbReference>
<dbReference type="GO" id="GO:0009927">
    <property type="term" value="F:histidine phosphotransfer kinase activity"/>
    <property type="evidence" value="ECO:0007669"/>
    <property type="project" value="TreeGrafter"/>
</dbReference>
<dbReference type="Gene3D" id="3.40.50.2300">
    <property type="match status" value="1"/>
</dbReference>
<feature type="transmembrane region" description="Helical" evidence="10">
    <location>
        <begin position="215"/>
        <end position="234"/>
    </location>
</feature>
<gene>
    <name evidence="13" type="primary">arcB</name>
    <name evidence="13" type="ORF">CLHOM_08200</name>
</gene>
<evidence type="ECO:0000256" key="2">
    <source>
        <dbReference type="ARBA" id="ARBA00012438"/>
    </source>
</evidence>
<feature type="transmembrane region" description="Helical" evidence="10">
    <location>
        <begin position="368"/>
        <end position="389"/>
    </location>
</feature>
<keyword evidence="14" id="KW-1185">Reference proteome</keyword>
<dbReference type="InterPro" id="IPR010559">
    <property type="entry name" value="Sig_transdc_His_kin_internal"/>
</dbReference>
<dbReference type="SUPFAM" id="SSF52172">
    <property type="entry name" value="CheY-like"/>
    <property type="match status" value="1"/>
</dbReference>
<dbReference type="PANTHER" id="PTHR43047">
    <property type="entry name" value="TWO-COMPONENT HISTIDINE PROTEIN KINASE"/>
    <property type="match status" value="1"/>
</dbReference>
<keyword evidence="6" id="KW-0418">Kinase</keyword>
<comment type="caution">
    <text evidence="13">The sequence shown here is derived from an EMBL/GenBank/DDBJ whole genome shotgun (WGS) entry which is preliminary data.</text>
</comment>
<evidence type="ECO:0000256" key="4">
    <source>
        <dbReference type="ARBA" id="ARBA00022553"/>
    </source>
</evidence>
<sequence length="1026" mass="116488">MNKILRKFLKVIIIILITLFIGIIFFVYSPKTNNPIAKNGVLDLTSWDFYTNGDLSLKGEWEIYWGQLLTPKDFEETSKNKPNLTGYIKVPSKWKVDSEGDIFPKQGFATYRLVIKMNHVKDIFGIKTKNIRMSNKIYADNLLIGESGNPSSDSKYYKSGNTPYTAFFNVQGNEVDLIIQVANYVYPDSGIIQDIYFGLQKDIFFLTNMSSAMDISGALIALFFAVYHLGIYYTRMKDVSFLYFGIYLLTVSILVFFSGEKILMQLFPNLSFEVAYKIQSSSAVLGLLPILLFLKALEVSLVPKNLLSIVKYISIAYQTIIIILPYSIVSYMNNIFWILNGFILLLIYYRVTKAYVKNEFGQLGKNGFRLLLAAIICIIIVTINIILYSNGYVKSSLIQNISYFGLIMFIAILLAYRYSVAYLKMEAMSEKLINIDKLKDEFIAKTSHEIKTPLHGIINISESLLEEKSLNSKDEENKNINLIKNMALSLSNLVNDLLDITRIKNNELKLELTSVDIKVCTEVVFEVFNFIIKGKNIRFINDLSPDILVVADENRIRQVLYNLISNAIKHTHNGTIRIKSKIDGDMVLISVEDTGSGIPKDKHEIIFDAYEKGEEIFDSDHSSLGLGLYISRQLIQRMGGKLFLEWSEVGIGSKFTFSLPCLMKESNSKISDKIILKEASNNLLNGEKDRLEIIRGNRYTILVVDDEISNIHVMLNIFLREGYDILSAFSGEEALTKINSSRIDLVILDVMMPGMSGIDVCRKIREEYSLIDLPILISTVRSSPKDILLGFEAGANDFISKPFDSKIMQSRVKTLIMMKKSFEDALKNEMAFLQAQIKPHFLYNVISTIISLCYTDSESAAKLLSDFSKYLRLTFNIDNTTMLVSLEKEIELTKVYVEIEKVRFGDRIQIEYHIDSKLLSSNIPPLTIQPLVENAIRHGICKKEAGGTVFLSVVQERDKIRIRVKDTGVGISEEKIIMLKNNKKKKSGVGFSNIQKRILKYNEASINIESIENQGTIVEILLPMSI</sequence>
<dbReference type="SMART" id="SM00448">
    <property type="entry name" value="REC"/>
    <property type="match status" value="1"/>
</dbReference>
<accession>A0A0L6ZD02</accession>
<organism evidence="13 14">
    <name type="scientific">Clostridium homopropionicum DSM 5847</name>
    <dbReference type="NCBI Taxonomy" id="1121318"/>
    <lineage>
        <taxon>Bacteria</taxon>
        <taxon>Bacillati</taxon>
        <taxon>Bacillota</taxon>
        <taxon>Clostridia</taxon>
        <taxon>Eubacteriales</taxon>
        <taxon>Clostridiaceae</taxon>
        <taxon>Clostridium</taxon>
    </lineage>
</organism>
<feature type="transmembrane region" description="Helical" evidence="10">
    <location>
        <begin position="241"/>
        <end position="258"/>
    </location>
</feature>
<dbReference type="GO" id="GO:0005886">
    <property type="term" value="C:plasma membrane"/>
    <property type="evidence" value="ECO:0007669"/>
    <property type="project" value="TreeGrafter"/>
</dbReference>
<proteinExistence type="predicted"/>
<dbReference type="RefSeq" id="WP_052220410.1">
    <property type="nucleotide sequence ID" value="NZ_LHUR01000012.1"/>
</dbReference>
<dbReference type="Proteomes" id="UP000037043">
    <property type="component" value="Unassembled WGS sequence"/>
</dbReference>
<keyword evidence="10" id="KW-0812">Transmembrane</keyword>
<feature type="domain" description="Histidine kinase" evidence="11">
    <location>
        <begin position="445"/>
        <end position="663"/>
    </location>
</feature>
<dbReference type="SMART" id="SM00387">
    <property type="entry name" value="HATPase_c"/>
    <property type="match status" value="2"/>
</dbReference>
<evidence type="ECO:0000256" key="6">
    <source>
        <dbReference type="ARBA" id="ARBA00022777"/>
    </source>
</evidence>
<evidence type="ECO:0000256" key="9">
    <source>
        <dbReference type="PROSITE-ProRule" id="PRU00169"/>
    </source>
</evidence>
<dbReference type="SUPFAM" id="SSF47384">
    <property type="entry name" value="Homodimeric domain of signal transducing histidine kinase"/>
    <property type="match status" value="1"/>
</dbReference>
<dbReference type="PROSITE" id="PS50110">
    <property type="entry name" value="RESPONSE_REGULATORY"/>
    <property type="match status" value="1"/>
</dbReference>
<name>A0A0L6ZD02_9CLOT</name>
<evidence type="ECO:0000313" key="14">
    <source>
        <dbReference type="Proteomes" id="UP000037043"/>
    </source>
</evidence>
<keyword evidence="10" id="KW-0472">Membrane</keyword>
<feature type="domain" description="Response regulatory" evidence="12">
    <location>
        <begin position="700"/>
        <end position="816"/>
    </location>
</feature>
<dbReference type="InterPro" id="IPR004358">
    <property type="entry name" value="Sig_transdc_His_kin-like_C"/>
</dbReference>
<dbReference type="InterPro" id="IPR011006">
    <property type="entry name" value="CheY-like_superfamily"/>
</dbReference>
<feature type="transmembrane region" description="Helical" evidence="10">
    <location>
        <begin position="335"/>
        <end position="356"/>
    </location>
</feature>
<dbReference type="PROSITE" id="PS50109">
    <property type="entry name" value="HIS_KIN"/>
    <property type="match status" value="2"/>
</dbReference>
<dbReference type="SUPFAM" id="SSF55874">
    <property type="entry name" value="ATPase domain of HSP90 chaperone/DNA topoisomerase II/histidine kinase"/>
    <property type="match status" value="2"/>
</dbReference>
<dbReference type="PRINTS" id="PR00344">
    <property type="entry name" value="BCTRLSENSOR"/>
</dbReference>
<dbReference type="InterPro" id="IPR011623">
    <property type="entry name" value="7TMR_DISM_rcpt_extracell_dom1"/>
</dbReference>
<comment type="catalytic activity">
    <reaction evidence="1">
        <text>ATP + protein L-histidine = ADP + protein N-phospho-L-histidine.</text>
        <dbReference type="EC" id="2.7.13.3"/>
    </reaction>
</comment>
<evidence type="ECO:0000256" key="3">
    <source>
        <dbReference type="ARBA" id="ARBA00018672"/>
    </source>
</evidence>
<dbReference type="Pfam" id="PF02518">
    <property type="entry name" value="HATPase_c"/>
    <property type="match status" value="2"/>
</dbReference>
<evidence type="ECO:0000313" key="13">
    <source>
        <dbReference type="EMBL" id="KOA20678.1"/>
    </source>
</evidence>
<feature type="transmembrane region" description="Helical" evidence="10">
    <location>
        <begin position="401"/>
        <end position="423"/>
    </location>
</feature>
<feature type="modified residue" description="4-aspartylphosphate" evidence="9">
    <location>
        <position position="749"/>
    </location>
</feature>
<evidence type="ECO:0000256" key="1">
    <source>
        <dbReference type="ARBA" id="ARBA00000085"/>
    </source>
</evidence>
<keyword evidence="4 9" id="KW-0597">Phosphoprotein</keyword>
<evidence type="ECO:0000256" key="10">
    <source>
        <dbReference type="SAM" id="Phobius"/>
    </source>
</evidence>
<dbReference type="Gene3D" id="1.10.287.130">
    <property type="match status" value="1"/>
</dbReference>
<dbReference type="SMART" id="SM00388">
    <property type="entry name" value="HisKA"/>
    <property type="match status" value="1"/>
</dbReference>
<dbReference type="GO" id="GO:0000155">
    <property type="term" value="F:phosphorelay sensor kinase activity"/>
    <property type="evidence" value="ECO:0007669"/>
    <property type="project" value="InterPro"/>
</dbReference>
<dbReference type="EC" id="2.7.13.3" evidence="2"/>
<dbReference type="Pfam" id="PF00072">
    <property type="entry name" value="Response_reg"/>
    <property type="match status" value="1"/>
</dbReference>
<dbReference type="STRING" id="36844.SAMN04488501_103182"/>
<feature type="transmembrane region" description="Helical" evidence="10">
    <location>
        <begin position="7"/>
        <end position="28"/>
    </location>
</feature>
<dbReference type="Pfam" id="PF07695">
    <property type="entry name" value="7TMR-DISM_7TM"/>
    <property type="match status" value="1"/>
</dbReference>
<evidence type="ECO:0000259" key="11">
    <source>
        <dbReference type="PROSITE" id="PS50109"/>
    </source>
</evidence>
<evidence type="ECO:0000256" key="7">
    <source>
        <dbReference type="ARBA" id="ARBA00023012"/>
    </source>
</evidence>
<dbReference type="PANTHER" id="PTHR43047:SF72">
    <property type="entry name" value="OSMOSENSING HISTIDINE PROTEIN KINASE SLN1"/>
    <property type="match status" value="1"/>
</dbReference>